<feature type="transmembrane region" description="Helical" evidence="1">
    <location>
        <begin position="111"/>
        <end position="133"/>
    </location>
</feature>
<evidence type="ECO:0000256" key="1">
    <source>
        <dbReference type="SAM" id="Phobius"/>
    </source>
</evidence>
<feature type="domain" description="DUF1468" evidence="2">
    <location>
        <begin position="2"/>
        <end position="138"/>
    </location>
</feature>
<dbReference type="EMBL" id="VSSQ01140638">
    <property type="protein sequence ID" value="MPN62520.1"/>
    <property type="molecule type" value="Genomic_DNA"/>
</dbReference>
<evidence type="ECO:0000259" key="2">
    <source>
        <dbReference type="Pfam" id="PF07331"/>
    </source>
</evidence>
<dbReference type="AlphaFoldDB" id="A0A645JHE1"/>
<evidence type="ECO:0000313" key="3">
    <source>
        <dbReference type="EMBL" id="MPN62520.1"/>
    </source>
</evidence>
<comment type="caution">
    <text evidence="3">The sequence shown here is derived from an EMBL/GenBank/DDBJ whole genome shotgun (WGS) entry which is preliminary data.</text>
</comment>
<dbReference type="InterPro" id="IPR009936">
    <property type="entry name" value="DUF1468"/>
</dbReference>
<feature type="transmembrane region" description="Helical" evidence="1">
    <location>
        <begin position="32"/>
        <end position="54"/>
    </location>
</feature>
<keyword evidence="1" id="KW-0472">Membrane</keyword>
<organism evidence="3">
    <name type="scientific">bioreactor metagenome</name>
    <dbReference type="NCBI Taxonomy" id="1076179"/>
    <lineage>
        <taxon>unclassified sequences</taxon>
        <taxon>metagenomes</taxon>
        <taxon>ecological metagenomes</taxon>
    </lineage>
</organism>
<feature type="transmembrane region" description="Helical" evidence="1">
    <location>
        <begin position="75"/>
        <end position="99"/>
    </location>
</feature>
<proteinExistence type="predicted"/>
<keyword evidence="1" id="KW-0812">Transmembrane</keyword>
<sequence>MVFLAFFSYLLYVAETSPSYTFEGVASMEFPAAIFILMLVLCAVKLVGNIVVMVKEKGPAQASIERIPLQIWLSLALIVGYAFLWHLIGFALSTLMFVTLESKILRPKTPWLKAGMVGLGTTVLMIFVFTYLFNVDFPEPLYELIVG</sequence>
<reference evidence="3" key="1">
    <citation type="submission" date="2019-08" db="EMBL/GenBank/DDBJ databases">
        <authorList>
            <person name="Kucharzyk K."/>
            <person name="Murdoch R.W."/>
            <person name="Higgins S."/>
            <person name="Loffler F."/>
        </authorList>
    </citation>
    <scope>NUCLEOTIDE SEQUENCE</scope>
</reference>
<keyword evidence="1" id="KW-1133">Transmembrane helix</keyword>
<name>A0A645JHE1_9ZZZZ</name>
<accession>A0A645JHE1</accession>
<dbReference type="Pfam" id="PF07331">
    <property type="entry name" value="TctB"/>
    <property type="match status" value="1"/>
</dbReference>
<protein>
    <recommendedName>
        <fullName evidence="2">DUF1468 domain-containing protein</fullName>
    </recommendedName>
</protein>
<gene>
    <name evidence="3" type="ORF">SDC9_210269</name>
</gene>